<dbReference type="FunCoup" id="D6Z5F0">
    <property type="interactions" value="41"/>
</dbReference>
<dbReference type="Proteomes" id="UP000001508">
    <property type="component" value="Chromosome"/>
</dbReference>
<protein>
    <submittedName>
        <fullName evidence="5">Peptidase T-like protein</fullName>
    </submittedName>
</protein>
<dbReference type="InterPro" id="IPR011650">
    <property type="entry name" value="Peptidase_M20_dimer"/>
</dbReference>
<dbReference type="PANTHER" id="PTHR42994">
    <property type="entry name" value="PEPTIDASE T"/>
    <property type="match status" value="1"/>
</dbReference>
<dbReference type="PANTHER" id="PTHR42994:SF2">
    <property type="entry name" value="PEPTIDASE"/>
    <property type="match status" value="1"/>
</dbReference>
<reference evidence="6" key="1">
    <citation type="submission" date="2010-02" db="EMBL/GenBank/DDBJ databases">
        <title>Complete sequence of Desulfurivibrio alkaliphilus AHT2.</title>
        <authorList>
            <consortium name="US DOE Joint Genome Institute"/>
            <person name="Pitluck S."/>
            <person name="Chertkov O."/>
            <person name="Detter J.C."/>
            <person name="Han C."/>
            <person name="Tapia R."/>
            <person name="Larimer F."/>
            <person name="Land M."/>
            <person name="Hauser L."/>
            <person name="Kyrpides N."/>
            <person name="Mikhailova N."/>
            <person name="Sorokin D.Y."/>
            <person name="Muyzer G."/>
            <person name="Woyke T."/>
        </authorList>
    </citation>
    <scope>NUCLEOTIDE SEQUENCE [LARGE SCALE GENOMIC DNA]</scope>
    <source>
        <strain evidence="6">DSM 19089 / UNIQEM U267 / AHT2</strain>
    </source>
</reference>
<dbReference type="AlphaFoldDB" id="D6Z5F0"/>
<dbReference type="OrthoDB" id="9809784at2"/>
<dbReference type="KEGG" id="dak:DaAHT2_2009"/>
<dbReference type="STRING" id="589865.DaAHT2_2009"/>
<dbReference type="Gene3D" id="3.30.70.360">
    <property type="match status" value="1"/>
</dbReference>
<evidence type="ECO:0000259" key="4">
    <source>
        <dbReference type="Pfam" id="PF07687"/>
    </source>
</evidence>
<evidence type="ECO:0000256" key="1">
    <source>
        <dbReference type="ARBA" id="ARBA00001947"/>
    </source>
</evidence>
<dbReference type="SUPFAM" id="SSF53187">
    <property type="entry name" value="Zn-dependent exopeptidases"/>
    <property type="match status" value="1"/>
</dbReference>
<accession>D6Z5F0</accession>
<name>D6Z5F0_DESAT</name>
<evidence type="ECO:0000313" key="5">
    <source>
        <dbReference type="EMBL" id="ADH86687.1"/>
    </source>
</evidence>
<dbReference type="GO" id="GO:0016787">
    <property type="term" value="F:hydrolase activity"/>
    <property type="evidence" value="ECO:0007669"/>
    <property type="project" value="UniProtKB-KW"/>
</dbReference>
<keyword evidence="3" id="KW-0862">Zinc</keyword>
<comment type="cofactor">
    <cofactor evidence="1">
        <name>Zn(2+)</name>
        <dbReference type="ChEBI" id="CHEBI:29105"/>
    </cofactor>
</comment>
<keyword evidence="2" id="KW-0378">Hydrolase</keyword>
<dbReference type="InParanoid" id="D6Z5F0"/>
<proteinExistence type="predicted"/>
<gene>
    <name evidence="5" type="ordered locus">DaAHT2_2009</name>
</gene>
<evidence type="ECO:0000256" key="3">
    <source>
        <dbReference type="ARBA" id="ARBA00022833"/>
    </source>
</evidence>
<sequence>MSLQPERLAEIFVRLCEIDSPSRQEGRVAAFLKGLFATEFNAEILEDNSAPFTGSDTGNLVIRIPGRRGGLPPFFCNCHLDVVEPACGVKVRRQGETFTSAGATVLGADDKAGIAMLVEMARSLKEDGLLWSPLEFVFTTCEEIGLLGAKNFDFSLLRADTGYALDSAGFDLAVVAAPAANHFTARVHGLAAHAGLHPETGINAIQLASRALADLSLGRLDDESTANIGVIAGGKATNIVPDLVTMEGEVRSHDPDKLAHHTQHIKDVFHRTVSKYGSLAPTSGPPRGAAEFSFTIEEQFPAMKLKQGDPVLQRLRQAADQLRRRLEFTVAGGGSDANIFSAHGFPTAILGTGMTDVHTTDESVTLTALVRTTELLLAMYRLSQND</sequence>
<dbReference type="InterPro" id="IPR036264">
    <property type="entry name" value="Bact_exopeptidase_dim_dom"/>
</dbReference>
<dbReference type="SUPFAM" id="SSF55031">
    <property type="entry name" value="Bacterial exopeptidase dimerisation domain"/>
    <property type="match status" value="1"/>
</dbReference>
<evidence type="ECO:0000256" key="2">
    <source>
        <dbReference type="ARBA" id="ARBA00022801"/>
    </source>
</evidence>
<keyword evidence="6" id="KW-1185">Reference proteome</keyword>
<dbReference type="HOGENOM" id="CLU_021802_6_0_7"/>
<dbReference type="EMBL" id="CP001940">
    <property type="protein sequence ID" value="ADH86687.1"/>
    <property type="molecule type" value="Genomic_DNA"/>
</dbReference>
<organism evidence="5 6">
    <name type="scientific">Desulfurivibrio alkaliphilus (strain DSM 19089 / UNIQEM U267 / AHT2)</name>
    <dbReference type="NCBI Taxonomy" id="589865"/>
    <lineage>
        <taxon>Bacteria</taxon>
        <taxon>Pseudomonadati</taxon>
        <taxon>Thermodesulfobacteriota</taxon>
        <taxon>Desulfobulbia</taxon>
        <taxon>Desulfobulbales</taxon>
        <taxon>Desulfobulbaceae</taxon>
        <taxon>Desulfurivibrio</taxon>
    </lineage>
</organism>
<dbReference type="Pfam" id="PF01546">
    <property type="entry name" value="Peptidase_M20"/>
    <property type="match status" value="1"/>
</dbReference>
<evidence type="ECO:0000313" key="6">
    <source>
        <dbReference type="Proteomes" id="UP000001508"/>
    </source>
</evidence>
<dbReference type="InterPro" id="IPR002933">
    <property type="entry name" value="Peptidase_M20"/>
</dbReference>
<dbReference type="Pfam" id="PF07687">
    <property type="entry name" value="M20_dimer"/>
    <property type="match status" value="1"/>
</dbReference>
<dbReference type="eggNOG" id="COG2195">
    <property type="taxonomic scope" value="Bacteria"/>
</dbReference>
<dbReference type="RefSeq" id="WP_013164210.1">
    <property type="nucleotide sequence ID" value="NC_014216.1"/>
</dbReference>
<dbReference type="Gene3D" id="3.40.630.10">
    <property type="entry name" value="Zn peptidases"/>
    <property type="match status" value="1"/>
</dbReference>
<feature type="domain" description="Peptidase M20 dimerisation" evidence="4">
    <location>
        <begin position="183"/>
        <end position="270"/>
    </location>
</feature>